<accession>A0A7K0BNC7</accession>
<keyword evidence="3" id="KW-1185">Reference proteome</keyword>
<comment type="caution">
    <text evidence="2">The sequence shown here is derived from an EMBL/GenBank/DDBJ whole genome shotgun (WGS) entry which is preliminary data.</text>
</comment>
<evidence type="ECO:0000313" key="3">
    <source>
        <dbReference type="Proteomes" id="UP000487268"/>
    </source>
</evidence>
<evidence type="ECO:0008006" key="4">
    <source>
        <dbReference type="Google" id="ProtNLM"/>
    </source>
</evidence>
<dbReference type="RefSeq" id="WP_153530788.1">
    <property type="nucleotide sequence ID" value="NZ_WEGH01000001.1"/>
</dbReference>
<keyword evidence="1" id="KW-0732">Signal</keyword>
<dbReference type="Proteomes" id="UP000487268">
    <property type="component" value="Unassembled WGS sequence"/>
</dbReference>
<evidence type="ECO:0000313" key="2">
    <source>
        <dbReference type="EMBL" id="MQY02663.1"/>
    </source>
</evidence>
<dbReference type="AlphaFoldDB" id="A0A7K0BNC7"/>
<name>A0A7K0BNC7_9ACTN</name>
<dbReference type="EMBL" id="WEGH01000001">
    <property type="protein sequence ID" value="MQY02663.1"/>
    <property type="molecule type" value="Genomic_DNA"/>
</dbReference>
<feature type="chain" id="PRO_5029524203" description="Ig-like domain-containing protein" evidence="1">
    <location>
        <begin position="28"/>
        <end position="169"/>
    </location>
</feature>
<organism evidence="2 3">
    <name type="scientific">Actinomadura macrotermitis</name>
    <dbReference type="NCBI Taxonomy" id="2585200"/>
    <lineage>
        <taxon>Bacteria</taxon>
        <taxon>Bacillati</taxon>
        <taxon>Actinomycetota</taxon>
        <taxon>Actinomycetes</taxon>
        <taxon>Streptosporangiales</taxon>
        <taxon>Thermomonosporaceae</taxon>
        <taxon>Actinomadura</taxon>
    </lineage>
</organism>
<feature type="signal peptide" evidence="1">
    <location>
        <begin position="1"/>
        <end position="27"/>
    </location>
</feature>
<proteinExistence type="predicted"/>
<protein>
    <recommendedName>
        <fullName evidence="4">Ig-like domain-containing protein</fullName>
    </recommendedName>
</protein>
<gene>
    <name evidence="2" type="ORF">ACRB68_06960</name>
</gene>
<sequence>MRTKALSALATLTLATAGAAVPHTAHAAIVDAHCSGTFTRTYSPAVTNVSQPVAVTSTDTYSTCTVGPAGTGATSMTLPLSCVNLTTGPATTETITWAGGGTSTVAWNPPTIAEQTVVFTGTVTGGLFTGATATKTTAGTSYLTSVLQCLQGTPVSQTTGLIADLLITS</sequence>
<reference evidence="2 3" key="1">
    <citation type="submission" date="2019-10" db="EMBL/GenBank/DDBJ databases">
        <title>Actinomadura rubteroloni sp. nov. and Actinomadura macrotermitis sp. nov., isolated from the gut of fungus growing-termite Macrotermes natalensis.</title>
        <authorList>
            <person name="Benndorf R."/>
            <person name="Martin K."/>
            <person name="Kuefner M."/>
            <person name="De Beer W."/>
            <person name="Kaster A.-K."/>
            <person name="Vollmers J."/>
            <person name="Poulsen M."/>
            <person name="Beemelmanns C."/>
        </authorList>
    </citation>
    <scope>NUCLEOTIDE SEQUENCE [LARGE SCALE GENOMIC DNA]</scope>
    <source>
        <strain evidence="2 3">RB68</strain>
    </source>
</reference>
<evidence type="ECO:0000256" key="1">
    <source>
        <dbReference type="SAM" id="SignalP"/>
    </source>
</evidence>